<protein>
    <submittedName>
        <fullName evidence="2">Uncharacterized protein</fullName>
    </submittedName>
</protein>
<evidence type="ECO:0000256" key="1">
    <source>
        <dbReference type="SAM" id="MobiDB-lite"/>
    </source>
</evidence>
<dbReference type="Gene3D" id="3.90.176.10">
    <property type="entry name" value="Toxin ADP-ribosyltransferase, Chain A, domain 1"/>
    <property type="match status" value="1"/>
</dbReference>
<gene>
    <name evidence="2" type="ORF">LMG29739_05314</name>
</gene>
<feature type="compositionally biased region" description="Polar residues" evidence="1">
    <location>
        <begin position="1"/>
        <end position="13"/>
    </location>
</feature>
<proteinExistence type="predicted"/>
<feature type="compositionally biased region" description="Low complexity" evidence="1">
    <location>
        <begin position="655"/>
        <end position="683"/>
    </location>
</feature>
<sequence>MNISSTIRPSTGTYVGPPHRARLDPASRTSPAKSGPSAPNRGPATASRSNGPLPGATGQELDHLAHTYLVERQQGDRTDIPVQANDARNAHRIAEATAQDLTGYPPEVSGFAPRHAEMLGQLAALPVREARFYAGGAATFQAAFRSATGEQREAIGKQFDQLANAVRDQCAWAMNDPLERVLGVFNTPVGAGYLDSAGQYRLSQLSRLRNRFMTTRTPQQRESLFKSAVALKKNLQSQISNEVDRYGRKQAEDWKAANDDVDRMIREADHVKDDPGKRYELIARQLHTSNPGSGEDPFEERRILAFTQRMQDDPALRDKLSQWHFEAAGKLNSYDVGGPKRYEDILKSLPAAGPDYVRDLADRYDTLLNDTTTRNHSITPEERATKVAGQILEGTARVLLGMTPFAPLSSAFDAHSTLSPSARIGIDLTANLLGMAIDPANAASAALDEAKLFAQAVKEIDAAAEVGSVARTAADAATAGRIAPFSMPASHIDAEQSITGRVMGIPAGYASEVDPGSLQPSASTRGMLEDGNGQSFVPIDGRAYPARYDKTFDTWRVFDPDNPWRPAYPVRLNANNEWVVHGDVGLRGGMMDASAASSPAMSPELKTALEVKDWKSATNTALDDPAYRQAYKAAFEKLPADQQRAIRQWTAVDNGSDSGSGSDSSSGSDSESGSDSGNGSAAAAGSKNYELNKALYTHTPYDGIDKDVSDLIGGLDGLPAPPKQQAHLLRVADVPADYATRFKPGDLITNSPAFMSASSGNEYATYALWDQAAIAGTDHPALAFYDIEARSAKPFLDGIATDASAEREWLFRPNTVFKVKEIGVLPASGPDEKPRVGMRLVEVPVTAALEAKNIYTGQTVKVSPGGPAVEEIVAGPSPAKKQKTG</sequence>
<accession>A0A6J5ERE0</accession>
<dbReference type="AlphaFoldDB" id="A0A6J5ERE0"/>
<name>A0A6J5ERE0_9BURK</name>
<organism evidence="2 3">
    <name type="scientific">Paraburkholderia solisilvae</name>
    <dbReference type="NCBI Taxonomy" id="624376"/>
    <lineage>
        <taxon>Bacteria</taxon>
        <taxon>Pseudomonadati</taxon>
        <taxon>Pseudomonadota</taxon>
        <taxon>Betaproteobacteria</taxon>
        <taxon>Burkholderiales</taxon>
        <taxon>Burkholderiaceae</taxon>
        <taxon>Paraburkholderia</taxon>
    </lineage>
</organism>
<evidence type="ECO:0000313" key="3">
    <source>
        <dbReference type="Proteomes" id="UP000494329"/>
    </source>
</evidence>
<feature type="region of interest" description="Disordered" evidence="1">
    <location>
        <begin position="1"/>
        <end position="59"/>
    </location>
</feature>
<reference evidence="2 3" key="1">
    <citation type="submission" date="2020-04" db="EMBL/GenBank/DDBJ databases">
        <authorList>
            <person name="De Canck E."/>
        </authorList>
    </citation>
    <scope>NUCLEOTIDE SEQUENCE [LARGE SCALE GENOMIC DNA]</scope>
    <source>
        <strain evidence="2 3">LMG 29739</strain>
    </source>
</reference>
<evidence type="ECO:0000313" key="2">
    <source>
        <dbReference type="EMBL" id="CAB3768494.1"/>
    </source>
</evidence>
<feature type="region of interest" description="Disordered" evidence="1">
    <location>
        <begin position="513"/>
        <end position="532"/>
    </location>
</feature>
<keyword evidence="3" id="KW-1185">Reference proteome</keyword>
<dbReference type="EMBL" id="CADIKF010000057">
    <property type="protein sequence ID" value="CAB3768494.1"/>
    <property type="molecule type" value="Genomic_DNA"/>
</dbReference>
<feature type="region of interest" description="Disordered" evidence="1">
    <location>
        <begin position="651"/>
        <end position="683"/>
    </location>
</feature>
<dbReference type="Proteomes" id="UP000494329">
    <property type="component" value="Unassembled WGS sequence"/>
</dbReference>